<evidence type="ECO:0000313" key="21">
    <source>
        <dbReference type="Proteomes" id="UP000823910"/>
    </source>
</evidence>
<dbReference type="NCBIfam" id="TIGR00830">
    <property type="entry name" value="PTBA"/>
    <property type="match status" value="1"/>
</dbReference>
<dbReference type="PANTHER" id="PTHR30175">
    <property type="entry name" value="PHOSPHOTRANSFERASE SYSTEM TRANSPORT PROTEIN"/>
    <property type="match status" value="1"/>
</dbReference>
<evidence type="ECO:0000256" key="2">
    <source>
        <dbReference type="ARBA" id="ARBA00022448"/>
    </source>
</evidence>
<evidence type="ECO:0000256" key="5">
    <source>
        <dbReference type="ARBA" id="ARBA00022679"/>
    </source>
</evidence>
<feature type="region of interest" description="Disordered" evidence="15">
    <location>
        <begin position="493"/>
        <end position="514"/>
    </location>
</feature>
<feature type="domain" description="PTS EIIB type-1" evidence="18">
    <location>
        <begin position="4"/>
        <end position="87"/>
    </location>
</feature>
<keyword evidence="5 20" id="KW-0808">Transferase</keyword>
<feature type="transmembrane region" description="Helical" evidence="16">
    <location>
        <begin position="437"/>
        <end position="459"/>
    </location>
</feature>
<dbReference type="InterPro" id="IPR018113">
    <property type="entry name" value="PTrfase_EIIB_Cys"/>
</dbReference>
<evidence type="ECO:0000256" key="1">
    <source>
        <dbReference type="ARBA" id="ARBA00004651"/>
    </source>
</evidence>
<comment type="function">
    <text evidence="12">The phosphoenolpyruvate-dependent sugar phosphotransferase system (sugar PTS), a major carbohydrate active transport system, catalyzes the phosphorylation of incoming sugar substrates concomitantly with their translocation across the cell membrane. This system is involved in sucrose transport.</text>
</comment>
<dbReference type="InterPro" id="IPR010973">
    <property type="entry name" value="PTS_IIBC_sucr"/>
</dbReference>
<dbReference type="InterPro" id="IPR003352">
    <property type="entry name" value="PTS_EIIC"/>
</dbReference>
<comment type="catalytic activity">
    <reaction evidence="13">
        <text>N(pros)-phospho-L-histidyl-[protein](out) + sucrose = sucrose 6(G)-phosphate(in) + L-histidyl-[protein]</text>
        <dbReference type="Rhea" id="RHEA:49236"/>
        <dbReference type="Rhea" id="RHEA-COMP:9745"/>
        <dbReference type="Rhea" id="RHEA-COMP:9746"/>
        <dbReference type="ChEBI" id="CHEBI:17992"/>
        <dbReference type="ChEBI" id="CHEBI:29979"/>
        <dbReference type="ChEBI" id="CHEBI:64837"/>
        <dbReference type="ChEBI" id="CHEBI:91002"/>
        <dbReference type="EC" id="2.7.1.211"/>
    </reaction>
</comment>
<dbReference type="GO" id="GO:0090589">
    <property type="term" value="F:protein-phosphocysteine-trehalose phosphotransferase system transporter activity"/>
    <property type="evidence" value="ECO:0007669"/>
    <property type="project" value="TreeGrafter"/>
</dbReference>
<evidence type="ECO:0000256" key="7">
    <source>
        <dbReference type="ARBA" id="ARBA00022692"/>
    </source>
</evidence>
<keyword evidence="4" id="KW-0762">Sugar transport</keyword>
<evidence type="ECO:0000259" key="18">
    <source>
        <dbReference type="PROSITE" id="PS51098"/>
    </source>
</evidence>
<keyword evidence="9 16" id="KW-1133">Transmembrane helix</keyword>
<keyword evidence="6" id="KW-0598">Phosphotransferase system</keyword>
<evidence type="ECO:0000256" key="13">
    <source>
        <dbReference type="ARBA" id="ARBA00048931"/>
    </source>
</evidence>
<dbReference type="InterPro" id="IPR001127">
    <property type="entry name" value="PTS_EIIA_1_perm"/>
</dbReference>
<dbReference type="PROSITE" id="PS51098">
    <property type="entry name" value="PTS_EIIB_TYPE_1"/>
    <property type="match status" value="1"/>
</dbReference>
<feature type="domain" description="PTS EIIC type-1" evidence="19">
    <location>
        <begin position="106"/>
        <end position="476"/>
    </location>
</feature>
<dbReference type="InterPro" id="IPR050558">
    <property type="entry name" value="PTS_Sugar-Specific_Components"/>
</dbReference>
<dbReference type="PROSITE" id="PS01035">
    <property type="entry name" value="PTS_EIIB_TYPE_1_CYS"/>
    <property type="match status" value="1"/>
</dbReference>
<dbReference type="NCBIfam" id="TIGR01996">
    <property type="entry name" value="PTS-II-BC-sucr"/>
    <property type="match status" value="1"/>
</dbReference>
<evidence type="ECO:0000256" key="3">
    <source>
        <dbReference type="ARBA" id="ARBA00022475"/>
    </source>
</evidence>
<evidence type="ECO:0000256" key="16">
    <source>
        <dbReference type="SAM" id="Phobius"/>
    </source>
</evidence>
<keyword evidence="3" id="KW-1003">Cell membrane</keyword>
<dbReference type="EMBL" id="DWWT01000058">
    <property type="protein sequence ID" value="HJC06659.1"/>
    <property type="molecule type" value="Genomic_DNA"/>
</dbReference>
<keyword evidence="2" id="KW-0813">Transport</keyword>
<dbReference type="InterPro" id="IPR011055">
    <property type="entry name" value="Dup_hybrid_motif"/>
</dbReference>
<reference evidence="20" key="1">
    <citation type="journal article" date="2021" name="PeerJ">
        <title>Extensive microbial diversity within the chicken gut microbiome revealed by metagenomics and culture.</title>
        <authorList>
            <person name="Gilroy R."/>
            <person name="Ravi A."/>
            <person name="Getino M."/>
            <person name="Pursley I."/>
            <person name="Horton D.L."/>
            <person name="Alikhan N.F."/>
            <person name="Baker D."/>
            <person name="Gharbi K."/>
            <person name="Hall N."/>
            <person name="Watson M."/>
            <person name="Adriaenssens E.M."/>
            <person name="Foster-Nyarko E."/>
            <person name="Jarju S."/>
            <person name="Secka A."/>
            <person name="Antonio M."/>
            <person name="Oren A."/>
            <person name="Chaudhuri R.R."/>
            <person name="La Ragione R."/>
            <person name="Hildebrand F."/>
            <person name="Pallen M.J."/>
        </authorList>
    </citation>
    <scope>NUCLEOTIDE SEQUENCE</scope>
    <source>
        <strain evidence="20">CHK180-15479</strain>
    </source>
</reference>
<dbReference type="InterPro" id="IPR036878">
    <property type="entry name" value="Glu_permease_IIB"/>
</dbReference>
<evidence type="ECO:0000256" key="10">
    <source>
        <dbReference type="ARBA" id="ARBA00023136"/>
    </source>
</evidence>
<dbReference type="GO" id="GO:0016301">
    <property type="term" value="F:kinase activity"/>
    <property type="evidence" value="ECO:0007669"/>
    <property type="project" value="UniProtKB-KW"/>
</dbReference>
<evidence type="ECO:0000256" key="6">
    <source>
        <dbReference type="ARBA" id="ARBA00022683"/>
    </source>
</evidence>
<evidence type="ECO:0000256" key="14">
    <source>
        <dbReference type="PROSITE-ProRule" id="PRU00421"/>
    </source>
</evidence>
<comment type="subcellular location">
    <subcellularLocation>
        <location evidence="1">Cell membrane</location>
        <topology evidence="1">Multi-pass membrane protein</topology>
    </subcellularLocation>
</comment>
<reference evidence="20" key="2">
    <citation type="submission" date="2021-04" db="EMBL/GenBank/DDBJ databases">
        <authorList>
            <person name="Gilroy R."/>
        </authorList>
    </citation>
    <scope>NUCLEOTIDE SEQUENCE</scope>
    <source>
        <strain evidence="20">CHK180-15479</strain>
    </source>
</reference>
<feature type="transmembrane region" description="Helical" evidence="16">
    <location>
        <begin position="111"/>
        <end position="129"/>
    </location>
</feature>
<dbReference type="Pfam" id="PF00358">
    <property type="entry name" value="PTS_EIIA_1"/>
    <property type="match status" value="1"/>
</dbReference>
<evidence type="ECO:0000259" key="17">
    <source>
        <dbReference type="PROSITE" id="PS51093"/>
    </source>
</evidence>
<feature type="transmembrane region" description="Helical" evidence="16">
    <location>
        <begin position="183"/>
        <end position="202"/>
    </location>
</feature>
<dbReference type="Gene3D" id="3.30.1360.60">
    <property type="entry name" value="Glucose permease domain IIB"/>
    <property type="match status" value="1"/>
</dbReference>
<dbReference type="GO" id="GO:0015771">
    <property type="term" value="P:trehalose transport"/>
    <property type="evidence" value="ECO:0007669"/>
    <property type="project" value="TreeGrafter"/>
</dbReference>
<gene>
    <name evidence="20" type="ORF">H9704_11000</name>
</gene>
<feature type="active site" description="Phosphocysteine intermediate; for EIIB activity" evidence="14">
    <location>
        <position position="26"/>
    </location>
</feature>
<evidence type="ECO:0000259" key="19">
    <source>
        <dbReference type="PROSITE" id="PS51103"/>
    </source>
</evidence>
<dbReference type="GO" id="GO:0008982">
    <property type="term" value="F:protein-N(PI)-phosphohistidine-sugar phosphotransferase activity"/>
    <property type="evidence" value="ECO:0007669"/>
    <property type="project" value="InterPro"/>
</dbReference>
<dbReference type="FunFam" id="2.70.70.10:FF:000001">
    <property type="entry name" value="PTS system glucose-specific IIA component"/>
    <property type="match status" value="1"/>
</dbReference>
<evidence type="ECO:0000256" key="15">
    <source>
        <dbReference type="SAM" id="MobiDB-lite"/>
    </source>
</evidence>
<keyword evidence="7 16" id="KW-0812">Transmembrane</keyword>
<feature type="transmembrane region" description="Helical" evidence="16">
    <location>
        <begin position="260"/>
        <end position="278"/>
    </location>
</feature>
<dbReference type="Pfam" id="PF02378">
    <property type="entry name" value="PTS_EIIC"/>
    <property type="match status" value="1"/>
</dbReference>
<name>A0A9D2N0A8_9FIRM</name>
<feature type="transmembrane region" description="Helical" evidence="16">
    <location>
        <begin position="149"/>
        <end position="171"/>
    </location>
</feature>
<dbReference type="AlphaFoldDB" id="A0A9D2N0A8"/>
<dbReference type="FunFam" id="3.30.1360.60:FF:000001">
    <property type="entry name" value="PTS system glucose-specific IIBC component PtsG"/>
    <property type="match status" value="1"/>
</dbReference>
<feature type="transmembrane region" description="Helical" evidence="16">
    <location>
        <begin position="214"/>
        <end position="239"/>
    </location>
</feature>
<evidence type="ECO:0000256" key="11">
    <source>
        <dbReference type="ARBA" id="ARBA00044053"/>
    </source>
</evidence>
<evidence type="ECO:0000256" key="9">
    <source>
        <dbReference type="ARBA" id="ARBA00022989"/>
    </source>
</evidence>
<dbReference type="Gene3D" id="2.70.70.10">
    <property type="entry name" value="Glucose Permease (Domain IIA)"/>
    <property type="match status" value="1"/>
</dbReference>
<proteinExistence type="predicted"/>
<feature type="compositionally biased region" description="Low complexity" evidence="15">
    <location>
        <begin position="493"/>
        <end position="502"/>
    </location>
</feature>
<evidence type="ECO:0000256" key="8">
    <source>
        <dbReference type="ARBA" id="ARBA00022777"/>
    </source>
</evidence>
<dbReference type="GO" id="GO:0005886">
    <property type="term" value="C:plasma membrane"/>
    <property type="evidence" value="ECO:0007669"/>
    <property type="project" value="UniProtKB-SubCell"/>
</dbReference>
<dbReference type="PROSITE" id="PS00371">
    <property type="entry name" value="PTS_EIIA_TYPE_1_HIS"/>
    <property type="match status" value="1"/>
</dbReference>
<protein>
    <recommendedName>
        <fullName evidence="11">protein-N(pi)-phosphohistidine--sucrose phosphotransferase</fullName>
        <ecNumber evidence="11">2.7.1.211</ecNumber>
    </recommendedName>
</protein>
<dbReference type="CDD" id="cd00212">
    <property type="entry name" value="PTS_IIB_glc"/>
    <property type="match status" value="1"/>
</dbReference>
<dbReference type="EC" id="2.7.1.211" evidence="11"/>
<dbReference type="Pfam" id="PF00367">
    <property type="entry name" value="PTS_EIIB"/>
    <property type="match status" value="1"/>
</dbReference>
<comment type="caution">
    <text evidence="20">The sequence shown here is derived from an EMBL/GenBank/DDBJ whole genome shotgun (WGS) entry which is preliminary data.</text>
</comment>
<keyword evidence="8" id="KW-0418">Kinase</keyword>
<dbReference type="PROSITE" id="PS51093">
    <property type="entry name" value="PTS_EIIA_TYPE_1"/>
    <property type="match status" value="1"/>
</dbReference>
<feature type="transmembrane region" description="Helical" evidence="16">
    <location>
        <begin position="284"/>
        <end position="309"/>
    </location>
</feature>
<evidence type="ECO:0000313" key="20">
    <source>
        <dbReference type="EMBL" id="HJC06659.1"/>
    </source>
</evidence>
<evidence type="ECO:0000256" key="4">
    <source>
        <dbReference type="ARBA" id="ARBA00022597"/>
    </source>
</evidence>
<dbReference type="InterPro" id="IPR013013">
    <property type="entry name" value="PTS_EIIC_1"/>
</dbReference>
<dbReference type="SUPFAM" id="SSF55604">
    <property type="entry name" value="Glucose permease domain IIB"/>
    <property type="match status" value="1"/>
</dbReference>
<dbReference type="Proteomes" id="UP000823910">
    <property type="component" value="Unassembled WGS sequence"/>
</dbReference>
<dbReference type="PANTHER" id="PTHR30175:SF4">
    <property type="entry name" value="PTS SYSTEM TREHALOSE-SPECIFIC EIIBC COMPONENT"/>
    <property type="match status" value="1"/>
</dbReference>
<evidence type="ECO:0000256" key="12">
    <source>
        <dbReference type="ARBA" id="ARBA00045139"/>
    </source>
</evidence>
<sequence length="679" mass="71516">MDYAKTASQVIRYVGGKENIKSVAHCATRLRLQLRNNDLRDEEAISDLEGVKGVFLTQSQFQIIFGSGTVNLVCQEVQKQLGNLEAGPQEAEEKQEKGNVIQRFVKMLSDIFVPIIPAIVAGGLLMGLNNLLTSPMFHGQSLIELYPQWAGLASAINTFANAPFTFLPVLIGFSATSKFGGNAFLGAAMGMIMVHPDLLNAYSIGIADPPVWNIFGFEIAAIGYQGTVLPVLAVSWILASIEKRLHRVTPSWLDNLTTPLCSILVTSFLTFIFVGPVLREAGNLLAAGITWLYNTLGPVGGAIFGFTYAPITMTGMHHSFIAIETQLLADSARTGGSFIFSTASMNNVAQGAAVLAVLLLTKNEKMKSICSASGVSALLGITEPAMFGVTLKLKYPFYAAMAGSAAGSAYLAGTRTLAQALGAAGLPGYISMKPSDYGNFTIGLILSMGVSFALTVFFWKRFGLGAQEEVEKRSGEPAQSAALAANAAPEAAEVPAAPASGEGKTEAETETAGADLAADTGEKAPQAPTILCVPVKGEVLPVERSADEMFASKMLGDGVAINPADGLVCAPCSGVVSLVFPTRHAVGVTSDTGVEILIHIGINTVSLEGQGFEAFVAQGDRVECGDKLICADLNLIREKGLSPQTMMILPEGNGLDVTVFSSEQAEIGDKAMEVRRKDA</sequence>
<keyword evidence="10 16" id="KW-0472">Membrane</keyword>
<organism evidence="20 21">
    <name type="scientific">Candidatus Enterocloster excrementipullorum</name>
    <dbReference type="NCBI Taxonomy" id="2838559"/>
    <lineage>
        <taxon>Bacteria</taxon>
        <taxon>Bacillati</taxon>
        <taxon>Bacillota</taxon>
        <taxon>Clostridia</taxon>
        <taxon>Lachnospirales</taxon>
        <taxon>Lachnospiraceae</taxon>
        <taxon>Enterocloster</taxon>
    </lineage>
</organism>
<accession>A0A9D2N0A8</accession>
<dbReference type="SUPFAM" id="SSF51261">
    <property type="entry name" value="Duplicated hybrid motif"/>
    <property type="match status" value="1"/>
</dbReference>
<dbReference type="PROSITE" id="PS51103">
    <property type="entry name" value="PTS_EIIC_TYPE_1"/>
    <property type="match status" value="1"/>
</dbReference>
<dbReference type="InterPro" id="IPR001996">
    <property type="entry name" value="PTS_IIB_1"/>
</dbReference>
<feature type="domain" description="PTS EIIA type-1" evidence="17">
    <location>
        <begin position="547"/>
        <end position="651"/>
    </location>
</feature>
<dbReference type="GO" id="GO:0009401">
    <property type="term" value="P:phosphoenolpyruvate-dependent sugar phosphotransferase system"/>
    <property type="evidence" value="ECO:0007669"/>
    <property type="project" value="UniProtKB-KW"/>
</dbReference>